<protein>
    <recommendedName>
        <fullName evidence="1">DUF362 domain-containing protein</fullName>
    </recommendedName>
</protein>
<organism evidence="2 3">
    <name type="scientific">Phormidesmis priestleyi</name>
    <dbReference type="NCBI Taxonomy" id="268141"/>
    <lineage>
        <taxon>Bacteria</taxon>
        <taxon>Bacillati</taxon>
        <taxon>Cyanobacteriota</taxon>
        <taxon>Cyanophyceae</taxon>
        <taxon>Leptolyngbyales</taxon>
        <taxon>Leptolyngbyaceae</taxon>
        <taxon>Phormidesmis</taxon>
    </lineage>
</organism>
<name>A0A2W4X7Q5_9CYAN</name>
<evidence type="ECO:0000313" key="3">
    <source>
        <dbReference type="Proteomes" id="UP000249794"/>
    </source>
</evidence>
<dbReference type="InterPro" id="IPR007160">
    <property type="entry name" value="DUF362"/>
</dbReference>
<dbReference type="Proteomes" id="UP000249794">
    <property type="component" value="Unassembled WGS sequence"/>
</dbReference>
<evidence type="ECO:0000259" key="1">
    <source>
        <dbReference type="Pfam" id="PF04015"/>
    </source>
</evidence>
<feature type="domain" description="DUF362" evidence="1">
    <location>
        <begin position="11"/>
        <end position="69"/>
    </location>
</feature>
<gene>
    <name evidence="2" type="ORF">DCF15_14510</name>
</gene>
<comment type="caution">
    <text evidence="2">The sequence shown here is derived from an EMBL/GenBank/DDBJ whole genome shotgun (WGS) entry which is preliminary data.</text>
</comment>
<dbReference type="EMBL" id="QBMP01000161">
    <property type="protein sequence ID" value="PZO51717.1"/>
    <property type="molecule type" value="Genomic_DNA"/>
</dbReference>
<reference evidence="2 3" key="2">
    <citation type="submission" date="2018-06" db="EMBL/GenBank/DDBJ databases">
        <title>Metagenomic assembly of (sub)arctic Cyanobacteria and their associated microbiome from non-axenic cultures.</title>
        <authorList>
            <person name="Baurain D."/>
        </authorList>
    </citation>
    <scope>NUCLEOTIDE SEQUENCE [LARGE SCALE GENOMIC DNA]</scope>
    <source>
        <strain evidence="2">ULC027bin1</strain>
    </source>
</reference>
<proteinExistence type="predicted"/>
<evidence type="ECO:0000313" key="2">
    <source>
        <dbReference type="EMBL" id="PZO51717.1"/>
    </source>
</evidence>
<reference evidence="3" key="1">
    <citation type="submission" date="2018-04" db="EMBL/GenBank/DDBJ databases">
        <authorList>
            <person name="Cornet L."/>
        </authorList>
    </citation>
    <scope>NUCLEOTIDE SEQUENCE [LARGE SCALE GENOMIC DNA]</scope>
</reference>
<sequence>MQPPSFQGQRVFIKPNYNTGNPAPAVTDPAVLEASLQEIQGTAISQIAVGDRSGMAETRSAMQQMKVFDTNKAELLAISATSGRKS</sequence>
<dbReference type="AlphaFoldDB" id="A0A2W4X7Q5"/>
<accession>A0A2W4X7Q5</accession>
<dbReference type="Pfam" id="PF04015">
    <property type="entry name" value="DUF362"/>
    <property type="match status" value="1"/>
</dbReference>